<sequence>MGFQIGVSRTVPHPLESVWAYLTSPEGITAWLGEGAVLGTRKGDTYTTAEGTTGELRSFHVNDRVRLTWRPRGWDHDTTVQVTVSDAGGRTVLRFHQEWLADGDERLRQRGHWRGVLDTVAAGLNRGRSPG</sequence>
<comment type="caution">
    <text evidence="3">The sequence shown here is derived from an EMBL/GenBank/DDBJ whole genome shotgun (WGS) entry which is preliminary data.</text>
</comment>
<feature type="domain" description="Activator of Hsp90 ATPase homologue 1/2-like C-terminal" evidence="2">
    <location>
        <begin position="13"/>
        <end position="119"/>
    </location>
</feature>
<reference evidence="3 4" key="1">
    <citation type="submission" date="2016-07" db="EMBL/GenBank/DDBJ databases">
        <title>Draft genome sequence of Prauserella sp. YIM 121212, isolated from alkaline soil.</title>
        <authorList>
            <person name="Ruckert C."/>
            <person name="Albersmeier A."/>
            <person name="Jiang C.-L."/>
            <person name="Jiang Y."/>
            <person name="Kalinowski J."/>
            <person name="Schneider O."/>
            <person name="Winkler A."/>
            <person name="Zotchev S.B."/>
        </authorList>
    </citation>
    <scope>NUCLEOTIDE SEQUENCE [LARGE SCALE GENOMIC DNA]</scope>
    <source>
        <strain evidence="3 4">YIM 121212</strain>
    </source>
</reference>
<proteinExistence type="inferred from homology"/>
<dbReference type="Gene3D" id="3.30.530.20">
    <property type="match status" value="1"/>
</dbReference>
<accession>A0A318LIK6</accession>
<protein>
    <submittedName>
        <fullName evidence="3">Activator of Hsp90 ATPase 1 family protein</fullName>
    </submittedName>
</protein>
<evidence type="ECO:0000256" key="1">
    <source>
        <dbReference type="ARBA" id="ARBA00006817"/>
    </source>
</evidence>
<keyword evidence="4" id="KW-1185">Reference proteome</keyword>
<name>A0A318LIK6_9PSEU</name>
<dbReference type="SUPFAM" id="SSF55961">
    <property type="entry name" value="Bet v1-like"/>
    <property type="match status" value="1"/>
</dbReference>
<dbReference type="EMBL" id="MASU01000016">
    <property type="protein sequence ID" value="PXY20633.1"/>
    <property type="molecule type" value="Genomic_DNA"/>
</dbReference>
<comment type="similarity">
    <text evidence="1">Belongs to the AHA1 family.</text>
</comment>
<gene>
    <name evidence="3" type="ORF">BA062_32590</name>
</gene>
<dbReference type="InterPro" id="IPR013538">
    <property type="entry name" value="ASHA1/2-like_C"/>
</dbReference>
<dbReference type="InterPro" id="IPR023393">
    <property type="entry name" value="START-like_dom_sf"/>
</dbReference>
<dbReference type="Pfam" id="PF08327">
    <property type="entry name" value="AHSA1"/>
    <property type="match status" value="1"/>
</dbReference>
<dbReference type="CDD" id="cd07814">
    <property type="entry name" value="SRPBCC_CalC_Aha1-like"/>
    <property type="match status" value="1"/>
</dbReference>
<organism evidence="3 4">
    <name type="scientific">Prauserella flavalba</name>
    <dbReference type="NCBI Taxonomy" id="1477506"/>
    <lineage>
        <taxon>Bacteria</taxon>
        <taxon>Bacillati</taxon>
        <taxon>Actinomycetota</taxon>
        <taxon>Actinomycetes</taxon>
        <taxon>Pseudonocardiales</taxon>
        <taxon>Pseudonocardiaceae</taxon>
        <taxon>Prauserella</taxon>
    </lineage>
</organism>
<evidence type="ECO:0000313" key="3">
    <source>
        <dbReference type="EMBL" id="PXY20633.1"/>
    </source>
</evidence>
<dbReference type="AlphaFoldDB" id="A0A318LIK6"/>
<evidence type="ECO:0000313" key="4">
    <source>
        <dbReference type="Proteomes" id="UP000247892"/>
    </source>
</evidence>
<evidence type="ECO:0000259" key="2">
    <source>
        <dbReference type="Pfam" id="PF08327"/>
    </source>
</evidence>
<dbReference type="Proteomes" id="UP000247892">
    <property type="component" value="Unassembled WGS sequence"/>
</dbReference>